<comment type="caution">
    <text evidence="2">The sequence shown here is derived from an EMBL/GenBank/DDBJ whole genome shotgun (WGS) entry which is preliminary data.</text>
</comment>
<keyword evidence="3" id="KW-1185">Reference proteome</keyword>
<name>A0A552VAI1_9FLAO</name>
<protein>
    <submittedName>
        <fullName evidence="2">Uncharacterized protein</fullName>
    </submittedName>
</protein>
<feature type="compositionally biased region" description="Polar residues" evidence="1">
    <location>
        <begin position="28"/>
        <end position="42"/>
    </location>
</feature>
<feature type="region of interest" description="Disordered" evidence="1">
    <location>
        <begin position="1"/>
        <end position="95"/>
    </location>
</feature>
<dbReference type="AlphaFoldDB" id="A0A552VAI1"/>
<evidence type="ECO:0000256" key="1">
    <source>
        <dbReference type="SAM" id="MobiDB-lite"/>
    </source>
</evidence>
<evidence type="ECO:0000313" key="3">
    <source>
        <dbReference type="Proteomes" id="UP000320643"/>
    </source>
</evidence>
<dbReference type="Proteomes" id="UP000320643">
    <property type="component" value="Unassembled WGS sequence"/>
</dbReference>
<feature type="compositionally biased region" description="Acidic residues" evidence="1">
    <location>
        <begin position="64"/>
        <end position="75"/>
    </location>
</feature>
<sequence>MHTDRNPKAGNFTKNSRHDDNNVDEMDSNWNVNQSFAKSNANRIEDRDPARYSDDRNNAKNYTGDEDSWTGDEDIAPTTNQGTDDNDWDANDSVLRGTSSRYFDDTLDYKSSSRYDFYDEHRDAAAGDYIDSDHSEYNRGDSRFRWSDPGDDE</sequence>
<accession>A0A552VAI1</accession>
<reference evidence="2 3" key="1">
    <citation type="submission" date="2019-07" db="EMBL/GenBank/DDBJ databases">
        <title>Flavobacterium sp. nov., isolated from glacier ice.</title>
        <authorList>
            <person name="Liu Q."/>
            <person name="Xin Y.-H."/>
        </authorList>
    </citation>
    <scope>NUCLEOTIDE SEQUENCE [LARGE SCALE GENOMIC DNA]</scope>
    <source>
        <strain evidence="2 3">ZT4R6</strain>
    </source>
</reference>
<feature type="compositionally biased region" description="Basic and acidic residues" evidence="1">
    <location>
        <begin position="43"/>
        <end position="58"/>
    </location>
</feature>
<gene>
    <name evidence="2" type="ORF">FMM05_02320</name>
</gene>
<evidence type="ECO:0000313" key="2">
    <source>
        <dbReference type="EMBL" id="TRW27497.1"/>
    </source>
</evidence>
<organism evidence="2 3">
    <name type="scientific">Flavobacterium zepuense</name>
    <dbReference type="NCBI Taxonomy" id="2593302"/>
    <lineage>
        <taxon>Bacteria</taxon>
        <taxon>Pseudomonadati</taxon>
        <taxon>Bacteroidota</taxon>
        <taxon>Flavobacteriia</taxon>
        <taxon>Flavobacteriales</taxon>
        <taxon>Flavobacteriaceae</taxon>
        <taxon>Flavobacterium</taxon>
    </lineage>
</organism>
<dbReference type="EMBL" id="VJVZ01000001">
    <property type="protein sequence ID" value="TRW27497.1"/>
    <property type="molecule type" value="Genomic_DNA"/>
</dbReference>
<proteinExistence type="predicted"/>
<dbReference type="RefSeq" id="WP_143371725.1">
    <property type="nucleotide sequence ID" value="NZ_VJVZ01000001.1"/>
</dbReference>
<dbReference type="OrthoDB" id="1358163at2"/>
<feature type="region of interest" description="Disordered" evidence="1">
    <location>
        <begin position="127"/>
        <end position="153"/>
    </location>
</feature>